<dbReference type="Pfam" id="PF08334">
    <property type="entry name" value="T2SSG"/>
    <property type="match status" value="1"/>
</dbReference>
<feature type="compositionally biased region" description="Basic and acidic residues" evidence="1">
    <location>
        <begin position="150"/>
        <end position="165"/>
    </location>
</feature>
<evidence type="ECO:0000256" key="1">
    <source>
        <dbReference type="SAM" id="MobiDB-lite"/>
    </source>
</evidence>
<dbReference type="RefSeq" id="WP_307263324.1">
    <property type="nucleotide sequence ID" value="NZ_JAUSVL010000001.1"/>
</dbReference>
<reference evidence="4" key="1">
    <citation type="submission" date="2023-07" db="EMBL/GenBank/DDBJ databases">
        <title>Genomic Encyclopedia of Type Strains, Phase IV (KMG-IV): sequencing the most valuable type-strain genomes for metagenomic binning, comparative biology and taxonomic classification.</title>
        <authorList>
            <person name="Goeker M."/>
        </authorList>
    </citation>
    <scope>NUCLEOTIDE SEQUENCE</scope>
    <source>
        <strain evidence="4">DSM 24202</strain>
    </source>
</reference>
<proteinExistence type="predicted"/>
<keyword evidence="5" id="KW-1185">Reference proteome</keyword>
<accession>A0AAE4AP90</accession>
<feature type="domain" description="Type II secretion system protein GspG C-terminal" evidence="3">
    <location>
        <begin position="108"/>
        <end position="162"/>
    </location>
</feature>
<dbReference type="InterPro" id="IPR045584">
    <property type="entry name" value="Pilin-like"/>
</dbReference>
<dbReference type="PANTHER" id="PTHR30093">
    <property type="entry name" value="GENERAL SECRETION PATHWAY PROTEIN G"/>
    <property type="match status" value="1"/>
</dbReference>
<dbReference type="InterPro" id="IPR013545">
    <property type="entry name" value="T2SS_protein-GspG_C"/>
</dbReference>
<evidence type="ECO:0000313" key="5">
    <source>
        <dbReference type="Proteomes" id="UP001238163"/>
    </source>
</evidence>
<protein>
    <submittedName>
        <fullName evidence="4">Prepilin-type N-terminal cleavage/methylation domain-containing protein</fullName>
    </submittedName>
</protein>
<feature type="region of interest" description="Disordered" evidence="1">
    <location>
        <begin position="142"/>
        <end position="165"/>
    </location>
</feature>
<comment type="caution">
    <text evidence="4">The sequence shown here is derived from an EMBL/GenBank/DDBJ whole genome shotgun (WGS) entry which is preliminary data.</text>
</comment>
<dbReference type="InterPro" id="IPR012902">
    <property type="entry name" value="N_methyl_site"/>
</dbReference>
<feature type="transmembrane region" description="Helical" evidence="2">
    <location>
        <begin position="7"/>
        <end position="34"/>
    </location>
</feature>
<gene>
    <name evidence="4" type="ORF">J3R75_003176</name>
</gene>
<dbReference type="Proteomes" id="UP001238163">
    <property type="component" value="Unassembled WGS sequence"/>
</dbReference>
<evidence type="ECO:0000259" key="3">
    <source>
        <dbReference type="Pfam" id="PF08334"/>
    </source>
</evidence>
<dbReference type="EMBL" id="JAUSVL010000001">
    <property type="protein sequence ID" value="MDQ0291069.1"/>
    <property type="molecule type" value="Genomic_DNA"/>
</dbReference>
<evidence type="ECO:0000313" key="4">
    <source>
        <dbReference type="EMBL" id="MDQ0291069.1"/>
    </source>
</evidence>
<dbReference type="Gene3D" id="3.30.700.10">
    <property type="entry name" value="Glycoprotein, Type 4 Pilin"/>
    <property type="match status" value="1"/>
</dbReference>
<dbReference type="NCBIfam" id="TIGR02532">
    <property type="entry name" value="IV_pilin_GFxxxE"/>
    <property type="match status" value="1"/>
</dbReference>
<keyword evidence="2" id="KW-1133">Transmembrane helix</keyword>
<keyword evidence="2" id="KW-0472">Membrane</keyword>
<keyword evidence="2" id="KW-0812">Transmembrane</keyword>
<evidence type="ECO:0000256" key="2">
    <source>
        <dbReference type="SAM" id="Phobius"/>
    </source>
</evidence>
<organism evidence="4 5">
    <name type="scientific">Oligosphaera ethanolica</name>
    <dbReference type="NCBI Taxonomy" id="760260"/>
    <lineage>
        <taxon>Bacteria</taxon>
        <taxon>Pseudomonadati</taxon>
        <taxon>Lentisphaerota</taxon>
        <taxon>Oligosphaeria</taxon>
        <taxon>Oligosphaerales</taxon>
        <taxon>Oligosphaeraceae</taxon>
        <taxon>Oligosphaera</taxon>
    </lineage>
</organism>
<sequence>MKQRRHAFTLIELLVVIGIIMVLAGITMAGLGFAGRRADETKTQAIMEEFAMALETFRQDYGYYPIQTSTDDEGKDIKVDFHGDTWDLFMNRYAPPPAPINVPNKKNRPYMEGITGNAGDELLDAYGNALYYLSPGEKNPQKYDLWSKGPDGKHGDKKDNTDDKLWDGTTFIPGTANSDDICNWKQKR</sequence>
<dbReference type="SUPFAM" id="SSF54523">
    <property type="entry name" value="Pili subunits"/>
    <property type="match status" value="1"/>
</dbReference>
<name>A0AAE4AP90_9BACT</name>
<dbReference type="Pfam" id="PF07963">
    <property type="entry name" value="N_methyl"/>
    <property type="match status" value="1"/>
</dbReference>
<dbReference type="AlphaFoldDB" id="A0AAE4AP90"/>